<dbReference type="PROSITE" id="PS51088">
    <property type="entry name" value="TEA_2"/>
    <property type="match status" value="1"/>
</dbReference>
<evidence type="ECO:0000256" key="4">
    <source>
        <dbReference type="ARBA" id="ARBA00023163"/>
    </source>
</evidence>
<evidence type="ECO:0000256" key="2">
    <source>
        <dbReference type="ARBA" id="ARBA00008421"/>
    </source>
</evidence>
<dbReference type="STRING" id="37992.A0A4Z0Z9C9"/>
<feature type="compositionally biased region" description="Basic and acidic residues" evidence="7">
    <location>
        <begin position="440"/>
        <end position="457"/>
    </location>
</feature>
<evidence type="ECO:0000256" key="7">
    <source>
        <dbReference type="SAM" id="MobiDB-lite"/>
    </source>
</evidence>
<sequence length="945" mass="104902">MAPVSGANVLYIEMYHYRNYQWVTHGELDKEQPVWPDWLEDAFLDALLLIPQLGRKKFSSKTILYGRNMLITEYLWIYHWTLHPPRKGERIPSGKQREKTKDNPGHPMFRSRKQVSSHIQVLKGFFPTLSTFHFIFPRQKDGLDDDKRVAKEEEDTESFKNNRVLISIADGRLPDERPNYEYFSRLLNAENDVFIRPKQCWIFVSSSKITLKEKHVALEDDYPHLKLNEGKDYKELPRQGNRPTVLLHEYTKSLAQKESSSVKDISGKWDVRFPELREKLTAALDDTQPSDELTSRCVVGPCDTFHFETVLDLHSTSKFPPGSDLNGLVECTISRPDLHNHSWRSRTCVIKPDELYMSDVENEFWEENSSIEVIPSHRVGCSGVGRCDCTARGSRDTISIPFPANSWANTFIKLAPFVTAEREKKDRERAAREAASLSGRAEREAARMKKENEEASPHLKSKGPSPKDLLAQVAMYQEIWSAPQSEVVGRNSDEDASSKRNRGKWTRRAVILWTFMPVHDNTDERGKTTVVPPGTNWRFLTKIDPTSSYHQQQAYVSGSPTVMPRDLSRDNIMSPNPGYAQHMNAVMHENFSAAYDTGATTAFSLPGYTHAHNQQQLHHLHQQHQLSGLSDVLDGFSNGLATPPPTATLPSNYSHSFDGNSTHIDSGHTLHHHLSFMSDGTSGTNTTDHTQGSVLVGNDPNPTESFLSSLDVSGYMPDFTTTSPHALDDLTTRYMDGTHAVPDAGGVGWADASGLQASSAAEPQWAAIAAAAAAAAGHPQHHIEHIGHETHADLGSEHHDRWAAWQVPADLTHISPNSYGRRASTGLLFDEGGDMHEGDTAAFALGGTGLTPLRNHSLGHIPALTSHAAQQQQCSPTLAGRKRSRTESVGLDDDGECDGYPVHSIRKLAHHPAAASSAYASHRESESGGGGAPTAVMDEGSLSFL</sequence>
<dbReference type="InterPro" id="IPR000818">
    <property type="entry name" value="TEA/ATTS_dom"/>
</dbReference>
<keyword evidence="4" id="KW-0804">Transcription</keyword>
<comment type="similarity">
    <text evidence="2">Belongs to the TEC1 family.</text>
</comment>
<feature type="domain" description="TEA" evidence="8">
    <location>
        <begin position="28"/>
        <end position="102"/>
    </location>
</feature>
<evidence type="ECO:0000256" key="3">
    <source>
        <dbReference type="ARBA" id="ARBA00023015"/>
    </source>
</evidence>
<dbReference type="GO" id="GO:0000981">
    <property type="term" value="F:DNA-binding transcription factor activity, RNA polymerase II-specific"/>
    <property type="evidence" value="ECO:0007669"/>
    <property type="project" value="TreeGrafter"/>
</dbReference>
<evidence type="ECO:0000256" key="1">
    <source>
        <dbReference type="ARBA" id="ARBA00004123"/>
    </source>
</evidence>
<dbReference type="GO" id="GO:0005634">
    <property type="term" value="C:nucleus"/>
    <property type="evidence" value="ECO:0007669"/>
    <property type="project" value="UniProtKB-SubCell"/>
</dbReference>
<dbReference type="PANTHER" id="PTHR11834:SF0">
    <property type="entry name" value="PROTEIN SCALLOPED"/>
    <property type="match status" value="1"/>
</dbReference>
<feature type="region of interest" description="Disordered" evidence="7">
    <location>
        <begin position="88"/>
        <end position="110"/>
    </location>
</feature>
<dbReference type="PANTHER" id="PTHR11834">
    <property type="entry name" value="TRANSCRIPTIONAL ENHANCER FACTOR TEF RELATED"/>
    <property type="match status" value="1"/>
</dbReference>
<feature type="region of interest" description="Disordered" evidence="7">
    <location>
        <begin position="916"/>
        <end position="945"/>
    </location>
</feature>
<feature type="region of interest" description="Disordered" evidence="7">
    <location>
        <begin position="866"/>
        <end position="895"/>
    </location>
</feature>
<keyword evidence="3" id="KW-0805">Transcription regulation</keyword>
<dbReference type="Proteomes" id="UP000297716">
    <property type="component" value="Unassembled WGS sequence"/>
</dbReference>
<dbReference type="GO" id="GO:0000978">
    <property type="term" value="F:RNA polymerase II cis-regulatory region sequence-specific DNA binding"/>
    <property type="evidence" value="ECO:0007669"/>
    <property type="project" value="TreeGrafter"/>
</dbReference>
<proteinExistence type="inferred from homology"/>
<evidence type="ECO:0000259" key="8">
    <source>
        <dbReference type="PROSITE" id="PS51088"/>
    </source>
</evidence>
<feature type="compositionally biased region" description="Basic and acidic residues" evidence="7">
    <location>
        <begin position="88"/>
        <end position="104"/>
    </location>
</feature>
<dbReference type="InterPro" id="IPR038096">
    <property type="entry name" value="TEA/ATTS_sf"/>
</dbReference>
<evidence type="ECO:0000256" key="5">
    <source>
        <dbReference type="ARBA" id="ARBA00023242"/>
    </source>
</evidence>
<evidence type="ECO:0000256" key="6">
    <source>
        <dbReference type="PROSITE-ProRule" id="PRU00505"/>
    </source>
</evidence>
<comment type="caution">
    <text evidence="9">The sequence shown here is derived from an EMBL/GenBank/DDBJ whole genome shotgun (WGS) entry which is preliminary data.</text>
</comment>
<gene>
    <name evidence="9" type="ORF">E0Z10_g1198</name>
</gene>
<evidence type="ECO:0000313" key="10">
    <source>
        <dbReference type="Proteomes" id="UP000297716"/>
    </source>
</evidence>
<dbReference type="GO" id="GO:0005667">
    <property type="term" value="C:transcription regulator complex"/>
    <property type="evidence" value="ECO:0007669"/>
    <property type="project" value="TreeGrafter"/>
</dbReference>
<keyword evidence="5" id="KW-0539">Nucleus</keyword>
<feature type="DNA-binding region" description="TEA" evidence="6">
    <location>
        <begin position="28"/>
        <end position="102"/>
    </location>
</feature>
<feature type="compositionally biased region" description="Polar residues" evidence="7">
    <location>
        <begin position="867"/>
        <end position="876"/>
    </location>
</feature>
<dbReference type="Pfam" id="PF01285">
    <property type="entry name" value="TEA"/>
    <property type="match status" value="1"/>
</dbReference>
<feature type="compositionally biased region" description="Basic and acidic residues" evidence="7">
    <location>
        <begin position="422"/>
        <end position="432"/>
    </location>
</feature>
<dbReference type="SMART" id="SM00426">
    <property type="entry name" value="TEA"/>
    <property type="match status" value="1"/>
</dbReference>
<dbReference type="AlphaFoldDB" id="A0A4Z0Z9C9"/>
<keyword evidence="10" id="KW-1185">Reference proteome</keyword>
<dbReference type="Gene3D" id="6.10.20.40">
    <property type="entry name" value="TEA/ATTS domain"/>
    <property type="match status" value="1"/>
</dbReference>
<accession>A0A4Z0Z9C9</accession>
<dbReference type="InterPro" id="IPR050937">
    <property type="entry name" value="TEC1_TEAD_TF"/>
</dbReference>
<name>A0A4Z0Z9C9_9PEZI</name>
<feature type="region of interest" description="Disordered" evidence="7">
    <location>
        <begin position="422"/>
        <end position="466"/>
    </location>
</feature>
<dbReference type="EMBL" id="SKBN01000012">
    <property type="protein sequence ID" value="TGJ87563.1"/>
    <property type="molecule type" value="Genomic_DNA"/>
</dbReference>
<protein>
    <recommendedName>
        <fullName evidence="8">TEA domain-containing protein</fullName>
    </recommendedName>
</protein>
<evidence type="ECO:0000313" key="9">
    <source>
        <dbReference type="EMBL" id="TGJ87563.1"/>
    </source>
</evidence>
<comment type="subcellular location">
    <subcellularLocation>
        <location evidence="1">Nucleus</location>
    </subcellularLocation>
</comment>
<reference evidence="9 10" key="1">
    <citation type="submission" date="2019-03" db="EMBL/GenBank/DDBJ databases">
        <title>Draft genome sequence of Xylaria hypoxylon DSM 108379, a ubiquitous saprotrophic-parasitic fungi on hardwood.</title>
        <authorList>
            <person name="Buettner E."/>
            <person name="Leonhardt S."/>
            <person name="Gebauer A.M."/>
            <person name="Liers C."/>
            <person name="Hofrichter M."/>
            <person name="Kellner H."/>
        </authorList>
    </citation>
    <scope>NUCLEOTIDE SEQUENCE [LARGE SCALE GENOMIC DNA]</scope>
    <source>
        <strain evidence="9 10">DSM 108379</strain>
    </source>
</reference>
<organism evidence="9 10">
    <name type="scientific">Xylaria hypoxylon</name>
    <dbReference type="NCBI Taxonomy" id="37992"/>
    <lineage>
        <taxon>Eukaryota</taxon>
        <taxon>Fungi</taxon>
        <taxon>Dikarya</taxon>
        <taxon>Ascomycota</taxon>
        <taxon>Pezizomycotina</taxon>
        <taxon>Sordariomycetes</taxon>
        <taxon>Xylariomycetidae</taxon>
        <taxon>Xylariales</taxon>
        <taxon>Xylariaceae</taxon>
        <taxon>Xylaria</taxon>
    </lineage>
</organism>
<dbReference type="OrthoDB" id="10006572at2759"/>